<evidence type="ECO:0000256" key="1">
    <source>
        <dbReference type="SAM" id="MobiDB-lite"/>
    </source>
</evidence>
<reference evidence="3 4" key="1">
    <citation type="journal article" date="2017" name="Gigascience">
        <title>Draft genome of the honey bee ectoparasitic mite, Tropilaelaps mercedesae, is shaped by the parasitic life history.</title>
        <authorList>
            <person name="Dong X."/>
            <person name="Armstrong S.D."/>
            <person name="Xia D."/>
            <person name="Makepeace B.L."/>
            <person name="Darby A.C."/>
            <person name="Kadowaki T."/>
        </authorList>
    </citation>
    <scope>NUCLEOTIDE SEQUENCE [LARGE SCALE GENOMIC DNA]</scope>
    <source>
        <strain evidence="3">Wuxi-XJTLU</strain>
    </source>
</reference>
<feature type="domain" description="Ras-associating" evidence="2">
    <location>
        <begin position="54"/>
        <end position="119"/>
    </location>
</feature>
<dbReference type="PROSITE" id="PS50200">
    <property type="entry name" value="RA"/>
    <property type="match status" value="1"/>
</dbReference>
<feature type="region of interest" description="Disordered" evidence="1">
    <location>
        <begin position="1"/>
        <end position="24"/>
    </location>
</feature>
<dbReference type="EMBL" id="MNPL01003272">
    <property type="protein sequence ID" value="OQR77655.1"/>
    <property type="molecule type" value="Genomic_DNA"/>
</dbReference>
<dbReference type="InterPro" id="IPR000159">
    <property type="entry name" value="RA_dom"/>
</dbReference>
<dbReference type="Pfam" id="PF00788">
    <property type="entry name" value="RA"/>
    <property type="match status" value="1"/>
</dbReference>
<evidence type="ECO:0000259" key="2">
    <source>
        <dbReference type="PROSITE" id="PS50200"/>
    </source>
</evidence>
<sequence>MTSLSRGEELSVVDGNGLSNFSSTKLSQSTCSLQLPRQMTSGGALRANGARNAEVHIARVSIAQPGVTPQQGQNLYKSIFLTNKERTQQVIKTSLEKFAINDDPGNYILAQQSPDGKGQ</sequence>
<comment type="caution">
    <text evidence="3">The sequence shown here is derived from an EMBL/GenBank/DDBJ whole genome shotgun (WGS) entry which is preliminary data.</text>
</comment>
<accession>A0A1V9XVY1</accession>
<evidence type="ECO:0000313" key="3">
    <source>
        <dbReference type="EMBL" id="OQR77655.1"/>
    </source>
</evidence>
<dbReference type="GO" id="GO:0007165">
    <property type="term" value="P:signal transduction"/>
    <property type="evidence" value="ECO:0007669"/>
    <property type="project" value="InterPro"/>
</dbReference>
<organism evidence="3 4">
    <name type="scientific">Tropilaelaps mercedesae</name>
    <dbReference type="NCBI Taxonomy" id="418985"/>
    <lineage>
        <taxon>Eukaryota</taxon>
        <taxon>Metazoa</taxon>
        <taxon>Ecdysozoa</taxon>
        <taxon>Arthropoda</taxon>
        <taxon>Chelicerata</taxon>
        <taxon>Arachnida</taxon>
        <taxon>Acari</taxon>
        <taxon>Parasitiformes</taxon>
        <taxon>Mesostigmata</taxon>
        <taxon>Gamasina</taxon>
        <taxon>Dermanyssoidea</taxon>
        <taxon>Laelapidae</taxon>
        <taxon>Tropilaelaps</taxon>
    </lineage>
</organism>
<dbReference type="OrthoDB" id="26687at2759"/>
<dbReference type="InterPro" id="IPR029071">
    <property type="entry name" value="Ubiquitin-like_domsf"/>
</dbReference>
<dbReference type="Gene3D" id="3.10.20.90">
    <property type="entry name" value="Phosphatidylinositol 3-kinase Catalytic Subunit, Chain A, domain 1"/>
    <property type="match status" value="1"/>
</dbReference>
<name>A0A1V9XVY1_9ACAR</name>
<dbReference type="AlphaFoldDB" id="A0A1V9XVY1"/>
<proteinExistence type="predicted"/>
<keyword evidence="4" id="KW-1185">Reference proteome</keyword>
<gene>
    <name evidence="3" type="ORF">BIW11_06934</name>
</gene>
<dbReference type="Proteomes" id="UP000192247">
    <property type="component" value="Unassembled WGS sequence"/>
</dbReference>
<dbReference type="SUPFAM" id="SSF54236">
    <property type="entry name" value="Ubiquitin-like"/>
    <property type="match status" value="1"/>
</dbReference>
<dbReference type="InParanoid" id="A0A1V9XVY1"/>
<protein>
    <submittedName>
        <fullName evidence="3">Ral guanine nucleotide dissociation stimulator 1-like</fullName>
    </submittedName>
</protein>
<evidence type="ECO:0000313" key="4">
    <source>
        <dbReference type="Proteomes" id="UP000192247"/>
    </source>
</evidence>